<sequence>MAPTLSKIANQNTAILVSKGALLYWLVFTLKNLKRIRSKNDKGGLVLAESSDFFVINTFTSSNRSITRELYFWEFNVPVSHFKIFIFGSFVSFRRPFSQSFNSIFFTFSNHISFIISDAFFFTLCERFIVCFTFFTS</sequence>
<evidence type="ECO:0000313" key="1">
    <source>
        <dbReference type="EMBL" id="CAD7234563.1"/>
    </source>
</evidence>
<proteinExistence type="predicted"/>
<gene>
    <name evidence="1" type="ORF">CTOB1V02_LOCUS12379</name>
</gene>
<protein>
    <submittedName>
        <fullName evidence="1">Uncharacterized protein</fullName>
    </submittedName>
</protein>
<dbReference type="AlphaFoldDB" id="A0A7R8WPU7"/>
<reference evidence="1" key="1">
    <citation type="submission" date="2020-11" db="EMBL/GenBank/DDBJ databases">
        <authorList>
            <person name="Tran Van P."/>
        </authorList>
    </citation>
    <scope>NUCLEOTIDE SEQUENCE</scope>
</reference>
<organism evidence="1">
    <name type="scientific">Cyprideis torosa</name>
    <dbReference type="NCBI Taxonomy" id="163714"/>
    <lineage>
        <taxon>Eukaryota</taxon>
        <taxon>Metazoa</taxon>
        <taxon>Ecdysozoa</taxon>
        <taxon>Arthropoda</taxon>
        <taxon>Crustacea</taxon>
        <taxon>Oligostraca</taxon>
        <taxon>Ostracoda</taxon>
        <taxon>Podocopa</taxon>
        <taxon>Podocopida</taxon>
        <taxon>Cytherocopina</taxon>
        <taxon>Cytheroidea</taxon>
        <taxon>Cytherideidae</taxon>
        <taxon>Cyprideis</taxon>
    </lineage>
</organism>
<dbReference type="EMBL" id="OB669079">
    <property type="protein sequence ID" value="CAD7234563.1"/>
    <property type="molecule type" value="Genomic_DNA"/>
</dbReference>
<accession>A0A7R8WPU7</accession>
<name>A0A7R8WPU7_9CRUS</name>